<dbReference type="RefSeq" id="WP_110523367.1">
    <property type="nucleotide sequence ID" value="NZ_QKOE01000003.1"/>
</dbReference>
<evidence type="ECO:0000313" key="1">
    <source>
        <dbReference type="EMBL" id="PZA17351.1"/>
    </source>
</evidence>
<dbReference type="AlphaFoldDB" id="A0A323UYP8"/>
<proteinExistence type="predicted"/>
<dbReference type="EMBL" id="QKOE01000003">
    <property type="protein sequence ID" value="PZA17351.1"/>
    <property type="molecule type" value="Genomic_DNA"/>
</dbReference>
<dbReference type="OrthoDB" id="8562559at2"/>
<keyword evidence="2" id="KW-1185">Reference proteome</keyword>
<accession>A0A323UYP8</accession>
<protein>
    <submittedName>
        <fullName evidence="1">Uncharacterized protein</fullName>
    </submittedName>
</protein>
<name>A0A323UYP8_9RHOO</name>
<gene>
    <name evidence="1" type="ORF">DNK49_05660</name>
</gene>
<organism evidence="1 2">
    <name type="scientific">Parazoarcus communis SWub3 = DSM 12120</name>
    <dbReference type="NCBI Taxonomy" id="1121029"/>
    <lineage>
        <taxon>Bacteria</taxon>
        <taxon>Pseudomonadati</taxon>
        <taxon>Pseudomonadota</taxon>
        <taxon>Betaproteobacteria</taxon>
        <taxon>Rhodocyclales</taxon>
        <taxon>Zoogloeaceae</taxon>
        <taxon>Parazoarcus</taxon>
    </lineage>
</organism>
<evidence type="ECO:0000313" key="2">
    <source>
        <dbReference type="Proteomes" id="UP000248259"/>
    </source>
</evidence>
<dbReference type="Proteomes" id="UP000248259">
    <property type="component" value="Unassembled WGS sequence"/>
</dbReference>
<comment type="caution">
    <text evidence="1">The sequence shown here is derived from an EMBL/GenBank/DDBJ whole genome shotgun (WGS) entry which is preliminary data.</text>
</comment>
<sequence length="112" mass="12600">MVTNASYQMTCADIEEAATDILTLIEGLDPDSYARSRLTRTTVAERLRRIARHLALLPAEAREAMPELDWGGWSELYSAMQAGQAGVRQEWTAASEMAVLVLQWMRVYRQPA</sequence>
<reference evidence="1 2" key="1">
    <citation type="submission" date="2018-06" db="EMBL/GenBank/DDBJ databases">
        <title>Azoarcus communis strain SWub3 genome.</title>
        <authorList>
            <person name="Zorraquino Salvo V."/>
            <person name="Toubiana D."/>
            <person name="Blumwald E."/>
        </authorList>
    </citation>
    <scope>NUCLEOTIDE SEQUENCE [LARGE SCALE GENOMIC DNA]</scope>
    <source>
        <strain evidence="1 2">SWub3</strain>
    </source>
</reference>